<protein>
    <submittedName>
        <fullName evidence="4">TetR family transcriptional regulator</fullName>
    </submittedName>
</protein>
<name>A0ABX6HVN3_9BURK</name>
<evidence type="ECO:0000256" key="2">
    <source>
        <dbReference type="PROSITE-ProRule" id="PRU00335"/>
    </source>
</evidence>
<evidence type="ECO:0000259" key="3">
    <source>
        <dbReference type="PROSITE" id="PS50977"/>
    </source>
</evidence>
<gene>
    <name evidence="4" type="ORF">PI93_021495</name>
</gene>
<reference evidence="4 5" key="1">
    <citation type="journal article" date="2015" name="Genome Announc.">
        <title>Genome Sequences of Two Pandoraea pnomenusa Isolates Recovered 11 Months Apart from a Cystic Fibrosis Patient.</title>
        <authorList>
            <person name="Ee R."/>
            <person name="Ambrose M."/>
            <person name="Lazenby J."/>
            <person name="Williams P."/>
            <person name="Chan K.G."/>
            <person name="Roddam L."/>
        </authorList>
    </citation>
    <scope>NUCLEOTIDE SEQUENCE [LARGE SCALE GENOMIC DNA]</scope>
    <source>
        <strain evidence="4 5">6399</strain>
    </source>
</reference>
<proteinExistence type="predicted"/>
<evidence type="ECO:0000313" key="4">
    <source>
        <dbReference type="EMBL" id="QHF14938.1"/>
    </source>
</evidence>
<keyword evidence="5" id="KW-1185">Reference proteome</keyword>
<dbReference type="SUPFAM" id="SSF46689">
    <property type="entry name" value="Homeodomain-like"/>
    <property type="match status" value="1"/>
</dbReference>
<keyword evidence="1 2" id="KW-0238">DNA-binding</keyword>
<feature type="DNA-binding region" description="H-T-H motif" evidence="2">
    <location>
        <begin position="39"/>
        <end position="58"/>
    </location>
</feature>
<dbReference type="RefSeq" id="WP_052240897.1">
    <property type="nucleotide sequence ID" value="NZ_CP047386.1"/>
</dbReference>
<dbReference type="PROSITE" id="PS50977">
    <property type="entry name" value="HTH_TETR_2"/>
    <property type="match status" value="1"/>
</dbReference>
<dbReference type="InterPro" id="IPR009057">
    <property type="entry name" value="Homeodomain-like_sf"/>
</dbReference>
<feature type="domain" description="HTH tetR-type" evidence="3">
    <location>
        <begin position="16"/>
        <end position="76"/>
    </location>
</feature>
<dbReference type="InterPro" id="IPR041483">
    <property type="entry name" value="TetR_C_34"/>
</dbReference>
<dbReference type="Proteomes" id="UP000035080">
    <property type="component" value="Chromosome"/>
</dbReference>
<evidence type="ECO:0000256" key="1">
    <source>
        <dbReference type="ARBA" id="ARBA00023125"/>
    </source>
</evidence>
<accession>A0ABX6HVN3</accession>
<organism evidence="4 5">
    <name type="scientific">Pandoraea fibrosis</name>
    <dbReference type="NCBI Taxonomy" id="1891094"/>
    <lineage>
        <taxon>Bacteria</taxon>
        <taxon>Pseudomonadati</taxon>
        <taxon>Pseudomonadota</taxon>
        <taxon>Betaproteobacteria</taxon>
        <taxon>Burkholderiales</taxon>
        <taxon>Burkholderiaceae</taxon>
        <taxon>Pandoraea</taxon>
    </lineage>
</organism>
<evidence type="ECO:0000313" key="5">
    <source>
        <dbReference type="Proteomes" id="UP000035080"/>
    </source>
</evidence>
<dbReference type="InterPro" id="IPR001647">
    <property type="entry name" value="HTH_TetR"/>
</dbReference>
<dbReference type="Pfam" id="PF17929">
    <property type="entry name" value="TetR_C_34"/>
    <property type="match status" value="1"/>
</dbReference>
<dbReference type="EMBL" id="CP047385">
    <property type="protein sequence ID" value="QHF14938.1"/>
    <property type="molecule type" value="Genomic_DNA"/>
</dbReference>
<sequence>MTMPTFQRARSREAKQERIDAILKAAYALGAKQGIGRVSLTDIANEVGMHKSALLRYFETREQIYLILAAMAWREWATDVIARLAADAQSPAKAAAALATSLGERPIFCDLVAHCAISLERHVSLEAICEFKEAALESTYAVAAQLQARLSITERQAVDVIATATSMAGMFYQFATPAPDVLRMYQNHPRLRHVVGDIAPRLRAILEGLLCGFERMNDRGDPGHVAD</sequence>
<dbReference type="Gene3D" id="1.10.357.10">
    <property type="entry name" value="Tetracycline Repressor, domain 2"/>
    <property type="match status" value="1"/>
</dbReference>
<dbReference type="Pfam" id="PF00440">
    <property type="entry name" value="TetR_N"/>
    <property type="match status" value="1"/>
</dbReference>